<organism evidence="2 3">
    <name type="scientific">Eragrostis curvula</name>
    <name type="common">weeping love grass</name>
    <dbReference type="NCBI Taxonomy" id="38414"/>
    <lineage>
        <taxon>Eukaryota</taxon>
        <taxon>Viridiplantae</taxon>
        <taxon>Streptophyta</taxon>
        <taxon>Embryophyta</taxon>
        <taxon>Tracheophyta</taxon>
        <taxon>Spermatophyta</taxon>
        <taxon>Magnoliopsida</taxon>
        <taxon>Liliopsida</taxon>
        <taxon>Poales</taxon>
        <taxon>Poaceae</taxon>
        <taxon>PACMAD clade</taxon>
        <taxon>Chloridoideae</taxon>
        <taxon>Eragrostideae</taxon>
        <taxon>Eragrostidinae</taxon>
        <taxon>Eragrostis</taxon>
    </lineage>
</organism>
<name>A0A5J9TTP1_9POAL</name>
<comment type="caution">
    <text evidence="2">The sequence shown here is derived from an EMBL/GenBank/DDBJ whole genome shotgun (WGS) entry which is preliminary data.</text>
</comment>
<dbReference type="Gene3D" id="2.60.60.20">
    <property type="entry name" value="PLAT/LH2 domain"/>
    <property type="match status" value="1"/>
</dbReference>
<feature type="compositionally biased region" description="Basic residues" evidence="1">
    <location>
        <begin position="13"/>
        <end position="27"/>
    </location>
</feature>
<accession>A0A5J9TTP1</accession>
<gene>
    <name evidence="2" type="ORF">EJB05_38259</name>
</gene>
<keyword evidence="3" id="KW-1185">Reference proteome</keyword>
<dbReference type="InterPro" id="IPR036392">
    <property type="entry name" value="PLAT/LH2_dom_sf"/>
</dbReference>
<feature type="non-terminal residue" evidence="2">
    <location>
        <position position="1"/>
    </location>
</feature>
<dbReference type="AlphaFoldDB" id="A0A5J9TTP1"/>
<proteinExistence type="predicted"/>
<dbReference type="OrthoDB" id="632984at2759"/>
<dbReference type="Proteomes" id="UP000324897">
    <property type="component" value="Unassembled WGS sequence"/>
</dbReference>
<feature type="region of interest" description="Disordered" evidence="1">
    <location>
        <begin position="1"/>
        <end position="86"/>
    </location>
</feature>
<evidence type="ECO:0000313" key="2">
    <source>
        <dbReference type="EMBL" id="TVU14766.1"/>
    </source>
</evidence>
<feature type="compositionally biased region" description="Basic and acidic residues" evidence="1">
    <location>
        <begin position="46"/>
        <end position="55"/>
    </location>
</feature>
<evidence type="ECO:0000256" key="1">
    <source>
        <dbReference type="SAM" id="MobiDB-lite"/>
    </source>
</evidence>
<dbReference type="PANTHER" id="PTHR31718">
    <property type="entry name" value="PLAT DOMAIN-CONTAINING PROTEIN"/>
    <property type="match status" value="1"/>
</dbReference>
<evidence type="ECO:0000313" key="3">
    <source>
        <dbReference type="Proteomes" id="UP000324897"/>
    </source>
</evidence>
<dbReference type="SUPFAM" id="SSF49723">
    <property type="entry name" value="Lipase/lipooxygenase domain (PLAT/LH2 domain)"/>
    <property type="match status" value="1"/>
</dbReference>
<dbReference type="PANTHER" id="PTHR31718:SF64">
    <property type="entry name" value="OS10G0361900 PROTEIN"/>
    <property type="match status" value="1"/>
</dbReference>
<dbReference type="EMBL" id="RWGY01000031">
    <property type="protein sequence ID" value="TVU14766.1"/>
    <property type="molecule type" value="Genomic_DNA"/>
</dbReference>
<dbReference type="Gramene" id="TVU14766">
    <property type="protein sequence ID" value="TVU14766"/>
    <property type="gene ID" value="EJB05_38259"/>
</dbReference>
<reference evidence="2 3" key="1">
    <citation type="journal article" date="2019" name="Sci. Rep.">
        <title>A high-quality genome of Eragrostis curvula grass provides insights into Poaceae evolution and supports new strategies to enhance forage quality.</title>
        <authorList>
            <person name="Carballo J."/>
            <person name="Santos B.A.C.M."/>
            <person name="Zappacosta D."/>
            <person name="Garbus I."/>
            <person name="Selva J.P."/>
            <person name="Gallo C.A."/>
            <person name="Diaz A."/>
            <person name="Albertini E."/>
            <person name="Caccamo M."/>
            <person name="Echenique V."/>
        </authorList>
    </citation>
    <scope>NUCLEOTIDE SEQUENCE [LARGE SCALE GENOMIC DNA]</scope>
    <source>
        <strain evidence="3">cv. Victoria</strain>
        <tissue evidence="2">Leaf</tissue>
    </source>
</reference>
<sequence>MMKPLHHPGLSPRRPHYCLRRAVHVRHPREDRRPRRRRHGLPHLAAGERRQRPDAGDPQPESVGRHVGRPRLLRARQPGPVPGHGHLPPGPALRIWWPDRGPLAFGGPVRLHRLHRLRAGPACLSGGPCKMLLTSDGQGHKPGWYVSYVQVTQLGQGSVTSRAHRWRVEQWLAVDEAPRQLSALRNDCGFAAAETRP</sequence>
<evidence type="ECO:0008006" key="4">
    <source>
        <dbReference type="Google" id="ProtNLM"/>
    </source>
</evidence>
<protein>
    <recommendedName>
        <fullName evidence="4">PLAT domain-containing protein</fullName>
    </recommendedName>
</protein>